<evidence type="ECO:0000313" key="10">
    <source>
        <dbReference type="Proteomes" id="UP000630149"/>
    </source>
</evidence>
<dbReference type="EMBL" id="BMOB01000012">
    <property type="protein sequence ID" value="GGI92141.1"/>
    <property type="molecule type" value="Genomic_DNA"/>
</dbReference>
<evidence type="ECO:0000259" key="7">
    <source>
        <dbReference type="Pfam" id="PF02852"/>
    </source>
</evidence>
<feature type="domain" description="FAD/NAD(P)-binding" evidence="8">
    <location>
        <begin position="6"/>
        <end position="316"/>
    </location>
</feature>
<accession>A0A917JY30</accession>
<dbReference type="InterPro" id="IPR004099">
    <property type="entry name" value="Pyr_nucl-diS_OxRdtase_dimer"/>
</dbReference>
<comment type="similarity">
    <text evidence="1">Belongs to the class-I pyridine nucleotide-disulfide oxidoreductase family.</text>
</comment>
<feature type="binding site" evidence="5">
    <location>
        <position position="301"/>
    </location>
    <ligand>
        <name>FAD</name>
        <dbReference type="ChEBI" id="CHEBI:57692"/>
    </ligand>
</feature>
<evidence type="ECO:0000256" key="3">
    <source>
        <dbReference type="ARBA" id="ARBA00022827"/>
    </source>
</evidence>
<reference evidence="9" key="2">
    <citation type="submission" date="2020-09" db="EMBL/GenBank/DDBJ databases">
        <authorList>
            <person name="Sun Q."/>
            <person name="Ohkuma M."/>
        </authorList>
    </citation>
    <scope>NUCLEOTIDE SEQUENCE</scope>
    <source>
        <strain evidence="9">JCM 13919</strain>
    </source>
</reference>
<keyword evidence="2" id="KW-0285">Flavoprotein</keyword>
<feature type="binding site" evidence="5">
    <location>
        <position position="259"/>
    </location>
    <ligand>
        <name>NAD(+)</name>
        <dbReference type="ChEBI" id="CHEBI:57540"/>
    </ligand>
</feature>
<dbReference type="GO" id="GO:0050660">
    <property type="term" value="F:flavin adenine dinucleotide binding"/>
    <property type="evidence" value="ECO:0007669"/>
    <property type="project" value="TreeGrafter"/>
</dbReference>
<feature type="active site" description="Proton acceptor" evidence="4">
    <location>
        <position position="431"/>
    </location>
</feature>
<evidence type="ECO:0000256" key="5">
    <source>
        <dbReference type="PIRSR" id="PIRSR000350-3"/>
    </source>
</evidence>
<feature type="domain" description="Pyridine nucleotide-disulphide oxidoreductase dimerisation" evidence="7">
    <location>
        <begin position="338"/>
        <end position="441"/>
    </location>
</feature>
<keyword evidence="10" id="KW-1185">Reference proteome</keyword>
<dbReference type="Proteomes" id="UP000630149">
    <property type="component" value="Unassembled WGS sequence"/>
</dbReference>
<keyword evidence="5" id="KW-0520">NAD</keyword>
<dbReference type="PANTHER" id="PTHR43014:SF4">
    <property type="entry name" value="PYRIDINE NUCLEOTIDE-DISULFIDE OXIDOREDUCTASE RCLA-RELATED"/>
    <property type="match status" value="1"/>
</dbReference>
<dbReference type="InterPro" id="IPR023753">
    <property type="entry name" value="FAD/NAD-binding_dom"/>
</dbReference>
<dbReference type="PIRSF" id="PIRSF000350">
    <property type="entry name" value="Mercury_reductase_MerA"/>
    <property type="match status" value="1"/>
</dbReference>
<dbReference type="Pfam" id="PF02852">
    <property type="entry name" value="Pyr_redox_dim"/>
    <property type="match status" value="1"/>
</dbReference>
<dbReference type="Pfam" id="PF07992">
    <property type="entry name" value="Pyr_redox_2"/>
    <property type="match status" value="1"/>
</dbReference>
<feature type="binding site" evidence="5">
    <location>
        <position position="51"/>
    </location>
    <ligand>
        <name>FAD</name>
        <dbReference type="ChEBI" id="CHEBI:57692"/>
    </ligand>
</feature>
<dbReference type="Gene3D" id="3.50.50.60">
    <property type="entry name" value="FAD/NAD(P)-binding domain"/>
    <property type="match status" value="2"/>
</dbReference>
<evidence type="ECO:0000259" key="8">
    <source>
        <dbReference type="Pfam" id="PF07992"/>
    </source>
</evidence>
<dbReference type="GO" id="GO:0003955">
    <property type="term" value="F:NAD(P)H dehydrogenase (quinone) activity"/>
    <property type="evidence" value="ECO:0007669"/>
    <property type="project" value="TreeGrafter"/>
</dbReference>
<gene>
    <name evidence="9" type="ORF">GCM10007966_21060</name>
</gene>
<dbReference type="OrthoDB" id="9800167at2"/>
<dbReference type="PRINTS" id="PR00368">
    <property type="entry name" value="FADPNR"/>
</dbReference>
<dbReference type="RefSeq" id="WP_131777325.1">
    <property type="nucleotide sequence ID" value="NZ_BMOB01000012.1"/>
</dbReference>
<dbReference type="InterPro" id="IPR001100">
    <property type="entry name" value="Pyr_nuc-diS_OxRdtase"/>
</dbReference>
<dbReference type="NCBIfam" id="NF004939">
    <property type="entry name" value="PRK06292.1-1"/>
    <property type="match status" value="1"/>
</dbReference>
<keyword evidence="5" id="KW-0547">Nucleotide-binding</keyword>
<sequence length="470" mass="51922">MNRDVDVAIIGAGTAGLSAYKEARKVTENIVVVDKGPLGTTCARVGCMPSKVLLQAANYYHHRHHFKPMGIYGEEHVQVKIPDVLAHVRDERDRFTQSVVEFTKSLGDNLICEEAKLLSKDVIQVGNQRIQAKSIILATGSESIIPESWNFFKTKLLTSETLFEQNDLPNELAVIGAGSIGLEFGQALSRLGIKLSVYNEGSFIGGLTDPKVNKAATEIFKQEFSLVLNEKVSLTMENGSLMIVGDKKIPVEKVIAAIGRKPNLESLGLKSIGIQHDEKGLPIFDKTTMQIQDTSLFIAGDVNQERPLLHEAADEGRIAGFNAVNSTQCFRRRTLLRILFTEPNIAVIGQSFKELQQEDIVIGEVDYSDQGRAKIMLENKGILRIYGKKKTGELLGAELIAPDGEHIAHLLAWAIYKKLTAFDVLQMPFYHPVIEEGMRTALRDLARQVEEQSSSFDLALCDSEAIHPLS</sequence>
<dbReference type="PANTHER" id="PTHR43014">
    <property type="entry name" value="MERCURIC REDUCTASE"/>
    <property type="match status" value="1"/>
</dbReference>
<dbReference type="Gene3D" id="3.30.390.30">
    <property type="match status" value="1"/>
</dbReference>
<dbReference type="SUPFAM" id="SSF55424">
    <property type="entry name" value="FAD/NAD-linked reductases, dimerisation (C-terminal) domain"/>
    <property type="match status" value="1"/>
</dbReference>
<reference evidence="9" key="1">
    <citation type="journal article" date="2014" name="Int. J. Syst. Evol. Microbiol.">
        <title>Complete genome sequence of Corynebacterium casei LMG S-19264T (=DSM 44701T), isolated from a smear-ripened cheese.</title>
        <authorList>
            <consortium name="US DOE Joint Genome Institute (JGI-PGF)"/>
            <person name="Walter F."/>
            <person name="Albersmeier A."/>
            <person name="Kalinowski J."/>
            <person name="Ruckert C."/>
        </authorList>
    </citation>
    <scope>NUCLEOTIDE SEQUENCE</scope>
    <source>
        <strain evidence="9">JCM 13919</strain>
    </source>
</reference>
<comment type="caution">
    <text evidence="9">The sequence shown here is derived from an EMBL/GenBank/DDBJ whole genome shotgun (WGS) entry which is preliminary data.</text>
</comment>
<dbReference type="AlphaFoldDB" id="A0A917JY30"/>
<feature type="disulfide bond" description="Redox-active" evidence="6">
    <location>
        <begin position="42"/>
        <end position="47"/>
    </location>
</feature>
<evidence type="ECO:0000256" key="1">
    <source>
        <dbReference type="ARBA" id="ARBA00007532"/>
    </source>
</evidence>
<dbReference type="PRINTS" id="PR00411">
    <property type="entry name" value="PNDRDTASEI"/>
</dbReference>
<comment type="cofactor">
    <cofactor evidence="5">
        <name>FAD</name>
        <dbReference type="ChEBI" id="CHEBI:57692"/>
    </cofactor>
    <text evidence="5">Binds 1 FAD per subunit.</text>
</comment>
<dbReference type="SUPFAM" id="SSF51905">
    <property type="entry name" value="FAD/NAD(P)-binding domain"/>
    <property type="match status" value="2"/>
</dbReference>
<protein>
    <submittedName>
        <fullName evidence="9">Dihydrolipoyl dehydrogenase</fullName>
    </submittedName>
</protein>
<evidence type="ECO:0000256" key="2">
    <source>
        <dbReference type="ARBA" id="ARBA00022630"/>
    </source>
</evidence>
<feature type="binding site" evidence="5">
    <location>
        <begin position="176"/>
        <end position="183"/>
    </location>
    <ligand>
        <name>NAD(+)</name>
        <dbReference type="ChEBI" id="CHEBI:57540"/>
    </ligand>
</feature>
<evidence type="ECO:0000313" key="9">
    <source>
        <dbReference type="EMBL" id="GGI92141.1"/>
    </source>
</evidence>
<name>A0A917JY30_9GAMM</name>
<feature type="binding site" evidence="5">
    <location>
        <begin position="139"/>
        <end position="141"/>
    </location>
    <ligand>
        <name>FAD</name>
        <dbReference type="ChEBI" id="CHEBI:57692"/>
    </ligand>
</feature>
<dbReference type="InterPro" id="IPR036188">
    <property type="entry name" value="FAD/NAD-bd_sf"/>
</dbReference>
<dbReference type="InterPro" id="IPR016156">
    <property type="entry name" value="FAD/NAD-linked_Rdtase_dimer_sf"/>
</dbReference>
<organism evidence="9 10">
    <name type="scientific">Legionella impletisoli</name>
    <dbReference type="NCBI Taxonomy" id="343510"/>
    <lineage>
        <taxon>Bacteria</taxon>
        <taxon>Pseudomonadati</taxon>
        <taxon>Pseudomonadota</taxon>
        <taxon>Gammaproteobacteria</taxon>
        <taxon>Legionellales</taxon>
        <taxon>Legionellaceae</taxon>
        <taxon>Legionella</taxon>
    </lineage>
</organism>
<evidence type="ECO:0000256" key="4">
    <source>
        <dbReference type="PIRSR" id="PIRSR000350-2"/>
    </source>
</evidence>
<evidence type="ECO:0000256" key="6">
    <source>
        <dbReference type="PIRSR" id="PIRSR000350-4"/>
    </source>
</evidence>
<keyword evidence="3 5" id="KW-0274">FAD</keyword>
<proteinExistence type="inferred from homology"/>